<dbReference type="PANTHER" id="PTHR31214:SF2">
    <property type="entry name" value="PROTEIN FAM221A"/>
    <property type="match status" value="1"/>
</dbReference>
<dbReference type="InterPro" id="IPR026755">
    <property type="entry name" value="Fam221a/b"/>
</dbReference>
<sequence length="158" mass="17801">MAESNRGRAPGDYISLSPNAVAHVDAYFEYRRLHNRLYVSWVNPQCMDCIIIGSQHKCLCRNKFSEHKIDFTEIPTERPILISCRCVSFEYVANASDRSDPNCRCKHSLDTYGTRPLYTCQKKQCGLLTGYATPYKAMGGLTGFSSLAEGYLRLDPSG</sequence>
<dbReference type="EMBL" id="CAJNOI010000065">
    <property type="protein sequence ID" value="CAF0983493.1"/>
    <property type="molecule type" value="Genomic_DNA"/>
</dbReference>
<dbReference type="PANTHER" id="PTHR31214">
    <property type="entry name" value="PROTEIN FAM221A-RELATED"/>
    <property type="match status" value="1"/>
</dbReference>
<dbReference type="AlphaFoldDB" id="A0A814FHJ3"/>
<evidence type="ECO:0000256" key="1">
    <source>
        <dbReference type="ARBA" id="ARBA00011026"/>
    </source>
</evidence>
<evidence type="ECO:0000256" key="2">
    <source>
        <dbReference type="ARBA" id="ARBA00039630"/>
    </source>
</evidence>
<evidence type="ECO:0000313" key="6">
    <source>
        <dbReference type="Proteomes" id="UP000663877"/>
    </source>
</evidence>
<proteinExistence type="inferred from homology"/>
<dbReference type="Proteomes" id="UP000663877">
    <property type="component" value="Unassembled WGS sequence"/>
</dbReference>
<name>A0A814FHJ3_9BILA</name>
<evidence type="ECO:0000313" key="4">
    <source>
        <dbReference type="EMBL" id="CAF1497967.1"/>
    </source>
</evidence>
<dbReference type="EMBL" id="CAJNOM010000554">
    <property type="protein sequence ID" value="CAF1497967.1"/>
    <property type="molecule type" value="Genomic_DNA"/>
</dbReference>
<reference evidence="3" key="1">
    <citation type="submission" date="2021-02" db="EMBL/GenBank/DDBJ databases">
        <authorList>
            <person name="Nowell W R."/>
        </authorList>
    </citation>
    <scope>NUCLEOTIDE SEQUENCE</scope>
</reference>
<dbReference type="OrthoDB" id="310364at2759"/>
<evidence type="ECO:0000313" key="3">
    <source>
        <dbReference type="EMBL" id="CAF0983493.1"/>
    </source>
</evidence>
<evidence type="ECO:0000313" key="5">
    <source>
        <dbReference type="Proteomes" id="UP000663832"/>
    </source>
</evidence>
<dbReference type="Proteomes" id="UP000663832">
    <property type="component" value="Unassembled WGS sequence"/>
</dbReference>
<gene>
    <name evidence="3" type="ORF">BJG266_LOCUS15001</name>
    <name evidence="4" type="ORF">QVE165_LOCUS43311</name>
</gene>
<comment type="caution">
    <text evidence="3">The sequence shown here is derived from an EMBL/GenBank/DDBJ whole genome shotgun (WGS) entry which is preliminary data.</text>
</comment>
<comment type="similarity">
    <text evidence="1">Belongs to the FAM221 family.</text>
</comment>
<protein>
    <recommendedName>
        <fullName evidence="2">Protein FAM221A</fullName>
    </recommendedName>
</protein>
<organism evidence="3 6">
    <name type="scientific">Adineta steineri</name>
    <dbReference type="NCBI Taxonomy" id="433720"/>
    <lineage>
        <taxon>Eukaryota</taxon>
        <taxon>Metazoa</taxon>
        <taxon>Spiralia</taxon>
        <taxon>Gnathifera</taxon>
        <taxon>Rotifera</taxon>
        <taxon>Eurotatoria</taxon>
        <taxon>Bdelloidea</taxon>
        <taxon>Adinetida</taxon>
        <taxon>Adinetidae</taxon>
        <taxon>Adineta</taxon>
    </lineage>
</organism>
<keyword evidence="5" id="KW-1185">Reference proteome</keyword>
<dbReference type="Pfam" id="PF14753">
    <property type="entry name" value="FAM221"/>
    <property type="match status" value="2"/>
</dbReference>
<accession>A0A814FHJ3</accession>